<protein>
    <submittedName>
        <fullName evidence="1">Uncharacterized protein</fullName>
    </submittedName>
</protein>
<dbReference type="EMBL" id="OZ034822">
    <property type="protein sequence ID" value="CAL1413163.1"/>
    <property type="molecule type" value="Genomic_DNA"/>
</dbReference>
<sequence length="67" mass="7275">MGETRRRFPTLANLVNAGLERHRSVLGLSLVASVLVRVTLLVVELSRFASASAPYSHVVGTVALRRC</sequence>
<evidence type="ECO:0000313" key="2">
    <source>
        <dbReference type="Proteomes" id="UP001497516"/>
    </source>
</evidence>
<dbReference type="AlphaFoldDB" id="A0AAV2GQX5"/>
<gene>
    <name evidence="1" type="ORF">LTRI10_LOCUS52414</name>
</gene>
<evidence type="ECO:0000313" key="1">
    <source>
        <dbReference type="EMBL" id="CAL1413163.1"/>
    </source>
</evidence>
<reference evidence="1 2" key="1">
    <citation type="submission" date="2024-04" db="EMBL/GenBank/DDBJ databases">
        <authorList>
            <person name="Fracassetti M."/>
        </authorList>
    </citation>
    <scope>NUCLEOTIDE SEQUENCE [LARGE SCALE GENOMIC DNA]</scope>
</reference>
<organism evidence="1 2">
    <name type="scientific">Linum trigynum</name>
    <dbReference type="NCBI Taxonomy" id="586398"/>
    <lineage>
        <taxon>Eukaryota</taxon>
        <taxon>Viridiplantae</taxon>
        <taxon>Streptophyta</taxon>
        <taxon>Embryophyta</taxon>
        <taxon>Tracheophyta</taxon>
        <taxon>Spermatophyta</taxon>
        <taxon>Magnoliopsida</taxon>
        <taxon>eudicotyledons</taxon>
        <taxon>Gunneridae</taxon>
        <taxon>Pentapetalae</taxon>
        <taxon>rosids</taxon>
        <taxon>fabids</taxon>
        <taxon>Malpighiales</taxon>
        <taxon>Linaceae</taxon>
        <taxon>Linum</taxon>
    </lineage>
</organism>
<keyword evidence="2" id="KW-1185">Reference proteome</keyword>
<proteinExistence type="predicted"/>
<dbReference type="Proteomes" id="UP001497516">
    <property type="component" value="Chromosome 9"/>
</dbReference>
<accession>A0AAV2GQX5</accession>
<name>A0AAV2GQX5_9ROSI</name>